<dbReference type="Gene3D" id="3.40.630.30">
    <property type="match status" value="1"/>
</dbReference>
<protein>
    <submittedName>
        <fullName evidence="2">GNAT family N-acetyltransferase</fullName>
        <ecNumber evidence="2">2.3.-.-</ecNumber>
    </submittedName>
</protein>
<dbReference type="PROSITE" id="PS51186">
    <property type="entry name" value="GNAT"/>
    <property type="match status" value="1"/>
</dbReference>
<keyword evidence="2" id="KW-0012">Acyltransferase</keyword>
<dbReference type="EC" id="2.3.-.-" evidence="2"/>
<name>A0ABW1B0N3_9ACTN</name>
<dbReference type="Pfam" id="PF00583">
    <property type="entry name" value="Acetyltransf_1"/>
    <property type="match status" value="1"/>
</dbReference>
<keyword evidence="2" id="KW-0808">Transferase</keyword>
<sequence>MRAYAAGVADLTAAASGRTLRAPGGSVLAVLGAPNARLNAVISLSPDPSLEEIAPLVASGSPWELPWSIHVCGTPSPLVTELAARHGLTLFVREPLMIRRPEHGMPDKPITDPLNIRAISDDEIGLYTASVADGFEIPRDALRSLTHPSLAKIDGITLYLAELDGVPVGTGMTVISGDLMGIFNVTTLPGYRRRGYGRAITIELIRAGFAAGATTTYLFASKMGEPVYASVGFCTEDHLTMITAPKKASAKAALP</sequence>
<reference evidence="3" key="1">
    <citation type="journal article" date="2019" name="Int. J. Syst. Evol. Microbiol.">
        <title>The Global Catalogue of Microorganisms (GCM) 10K type strain sequencing project: providing services to taxonomists for standard genome sequencing and annotation.</title>
        <authorList>
            <consortium name="The Broad Institute Genomics Platform"/>
            <consortium name="The Broad Institute Genome Sequencing Center for Infectious Disease"/>
            <person name="Wu L."/>
            <person name="Ma J."/>
        </authorList>
    </citation>
    <scope>NUCLEOTIDE SEQUENCE [LARGE SCALE GENOMIC DNA]</scope>
    <source>
        <strain evidence="3">JCM 9918</strain>
    </source>
</reference>
<gene>
    <name evidence="2" type="ORF">ACFQGO_03290</name>
</gene>
<keyword evidence="3" id="KW-1185">Reference proteome</keyword>
<evidence type="ECO:0000259" key="1">
    <source>
        <dbReference type="PROSITE" id="PS51186"/>
    </source>
</evidence>
<dbReference type="Proteomes" id="UP001596112">
    <property type="component" value="Unassembled WGS sequence"/>
</dbReference>
<evidence type="ECO:0000313" key="3">
    <source>
        <dbReference type="Proteomes" id="UP001596112"/>
    </source>
</evidence>
<dbReference type="SUPFAM" id="SSF55729">
    <property type="entry name" value="Acyl-CoA N-acyltransferases (Nat)"/>
    <property type="match status" value="1"/>
</dbReference>
<comment type="caution">
    <text evidence="2">The sequence shown here is derived from an EMBL/GenBank/DDBJ whole genome shotgun (WGS) entry which is preliminary data.</text>
</comment>
<feature type="domain" description="N-acetyltransferase" evidence="1">
    <location>
        <begin position="114"/>
        <end position="255"/>
    </location>
</feature>
<dbReference type="InterPro" id="IPR000182">
    <property type="entry name" value="GNAT_dom"/>
</dbReference>
<organism evidence="2 3">
    <name type="scientific">Streptomyces heilongjiangensis</name>
    <dbReference type="NCBI Taxonomy" id="945052"/>
    <lineage>
        <taxon>Bacteria</taxon>
        <taxon>Bacillati</taxon>
        <taxon>Actinomycetota</taxon>
        <taxon>Actinomycetes</taxon>
        <taxon>Kitasatosporales</taxon>
        <taxon>Streptomycetaceae</taxon>
        <taxon>Streptomyces</taxon>
    </lineage>
</organism>
<accession>A0ABW1B0N3</accession>
<dbReference type="CDD" id="cd04301">
    <property type="entry name" value="NAT_SF"/>
    <property type="match status" value="1"/>
</dbReference>
<dbReference type="GO" id="GO:0016746">
    <property type="term" value="F:acyltransferase activity"/>
    <property type="evidence" value="ECO:0007669"/>
    <property type="project" value="UniProtKB-KW"/>
</dbReference>
<proteinExistence type="predicted"/>
<dbReference type="RefSeq" id="WP_272167928.1">
    <property type="nucleotide sequence ID" value="NZ_JAQOSL010000001.1"/>
</dbReference>
<dbReference type="EMBL" id="JBHSNZ010000002">
    <property type="protein sequence ID" value="MFC5806537.1"/>
    <property type="molecule type" value="Genomic_DNA"/>
</dbReference>
<evidence type="ECO:0000313" key="2">
    <source>
        <dbReference type="EMBL" id="MFC5806537.1"/>
    </source>
</evidence>
<dbReference type="InterPro" id="IPR016181">
    <property type="entry name" value="Acyl_CoA_acyltransferase"/>
</dbReference>